<evidence type="ECO:0000313" key="5">
    <source>
        <dbReference type="EMBL" id="MDI4643586.1"/>
    </source>
</evidence>
<dbReference type="InterPro" id="IPR004291">
    <property type="entry name" value="Transposase_IS66_central"/>
</dbReference>
<dbReference type="Proteomes" id="UP001161691">
    <property type="component" value="Unassembled WGS sequence"/>
</dbReference>
<dbReference type="PANTHER" id="PTHR33678">
    <property type="entry name" value="BLL1576 PROTEIN"/>
    <property type="match status" value="1"/>
</dbReference>
<dbReference type="InterPro" id="IPR024474">
    <property type="entry name" value="Znf_dom_IS66"/>
</dbReference>
<feature type="region of interest" description="Disordered" evidence="1">
    <location>
        <begin position="51"/>
        <end position="91"/>
    </location>
</feature>
<evidence type="ECO:0000259" key="4">
    <source>
        <dbReference type="Pfam" id="PF20042"/>
    </source>
</evidence>
<dbReference type="Pfam" id="PF13005">
    <property type="entry name" value="zf-IS66"/>
    <property type="match status" value="1"/>
</dbReference>
<protein>
    <submittedName>
        <fullName evidence="5">IS66 family transposase</fullName>
    </submittedName>
</protein>
<comment type="caution">
    <text evidence="5">The sequence shown here is derived from an EMBL/GenBank/DDBJ whole genome shotgun (WGS) entry which is preliminary data.</text>
</comment>
<dbReference type="InterPro" id="IPR052344">
    <property type="entry name" value="Transposase-related"/>
</dbReference>
<name>A0ABT6T9T9_9BACL</name>
<keyword evidence="6" id="KW-1185">Reference proteome</keyword>
<feature type="domain" description="DUF6444" evidence="4">
    <location>
        <begin position="18"/>
        <end position="93"/>
    </location>
</feature>
<feature type="compositionally biased region" description="Basic residues" evidence="1">
    <location>
        <begin position="386"/>
        <end position="395"/>
    </location>
</feature>
<dbReference type="Pfam" id="PF03050">
    <property type="entry name" value="DDE_Tnp_IS66"/>
    <property type="match status" value="1"/>
</dbReference>
<dbReference type="PANTHER" id="PTHR33678:SF1">
    <property type="entry name" value="BLL1576 PROTEIN"/>
    <property type="match status" value="1"/>
</dbReference>
<dbReference type="NCBIfam" id="NF033517">
    <property type="entry name" value="transpos_IS66"/>
    <property type="match status" value="1"/>
</dbReference>
<dbReference type="RefSeq" id="WP_282906640.1">
    <property type="nucleotide sequence ID" value="NZ_JAGRPV010000001.1"/>
</dbReference>
<dbReference type="EMBL" id="JAGRPV010000001">
    <property type="protein sequence ID" value="MDI4643586.1"/>
    <property type="molecule type" value="Genomic_DNA"/>
</dbReference>
<organism evidence="5 6">
    <name type="scientific">Cohnella hashimotonis</name>
    <dbReference type="NCBI Taxonomy" id="2826895"/>
    <lineage>
        <taxon>Bacteria</taxon>
        <taxon>Bacillati</taxon>
        <taxon>Bacillota</taxon>
        <taxon>Bacilli</taxon>
        <taxon>Bacillales</taxon>
        <taxon>Paenibacillaceae</taxon>
        <taxon>Cohnella</taxon>
    </lineage>
</organism>
<sequence length="485" mass="54863">MIDKKLIKQISHSDPETIEAFITSLVDQFTATIAQYTAKIEKLENRIKDLERQLGQNSRNSSKPPSSDGFRKPTNSRQPGGKKGAPKGHDGHTLLFAEVPDHVVHQTISVCGACQASLEAVPSLDYERRQVFDLPAPRVVVTEYRAEKKCCPHCRRTQRALFPEGVNAATQYGDGFAAWTAYLSAFQMIPLARIGQLFADLTRYRPSDATLLSYLKVMHHRLAPAEQCVREALLKSDYLHCDETGFGVQDHEHWLHTASTADYTLFTVHPSRGSVGMKAGEILSTYTGTVMHDSYGAYFKDEFSFSHSLCCAHLLRECQGISEHDKHTWSTRMKTLLQESWKTASDHRKRGEPLRQEHIQQMQQQYDEILKQGELEWSKDPVRPKTGPRGRKTKSKAANLGQRFLSYKDAILRFLYDAKAPFDNNQAERDIRMVKVKDKVSGCFRTEQGAKVFARVRAFISTLLKQQLPILPSLSAALRGTFTFS</sequence>
<dbReference type="InterPro" id="IPR045618">
    <property type="entry name" value="DUF6444"/>
</dbReference>
<feature type="domain" description="Transposase IS66 zinc-finger binding" evidence="3">
    <location>
        <begin position="110"/>
        <end position="154"/>
    </location>
</feature>
<accession>A0ABT6T9T9</accession>
<dbReference type="Pfam" id="PF20042">
    <property type="entry name" value="DUF6444"/>
    <property type="match status" value="1"/>
</dbReference>
<evidence type="ECO:0000259" key="3">
    <source>
        <dbReference type="Pfam" id="PF13005"/>
    </source>
</evidence>
<feature type="region of interest" description="Disordered" evidence="1">
    <location>
        <begin position="377"/>
        <end position="396"/>
    </location>
</feature>
<gene>
    <name evidence="5" type="ORF">KB449_01380</name>
</gene>
<reference evidence="5" key="1">
    <citation type="submission" date="2023-04" db="EMBL/GenBank/DDBJ databases">
        <title>Comparative genomic analysis of Cohnella hashimotonis sp. nov., isolated from the International Space Station.</title>
        <authorList>
            <person name="Venkateswaran K."/>
            <person name="Simpson A."/>
        </authorList>
    </citation>
    <scope>NUCLEOTIDE SEQUENCE</scope>
    <source>
        <strain evidence="5">F6_2S_P_1</strain>
    </source>
</reference>
<proteinExistence type="predicted"/>
<evidence type="ECO:0000313" key="6">
    <source>
        <dbReference type="Proteomes" id="UP001161691"/>
    </source>
</evidence>
<evidence type="ECO:0000256" key="1">
    <source>
        <dbReference type="SAM" id="MobiDB-lite"/>
    </source>
</evidence>
<feature type="compositionally biased region" description="Polar residues" evidence="1">
    <location>
        <begin position="54"/>
        <end position="65"/>
    </location>
</feature>
<evidence type="ECO:0000259" key="2">
    <source>
        <dbReference type="Pfam" id="PF03050"/>
    </source>
</evidence>
<feature type="domain" description="Transposase IS66 central" evidence="2">
    <location>
        <begin position="171"/>
        <end position="451"/>
    </location>
</feature>